<name>A0A1G2BGU2_9BACT</name>
<keyword evidence="2" id="KW-0479">Metal-binding</keyword>
<evidence type="ECO:0000313" key="8">
    <source>
        <dbReference type="Proteomes" id="UP000176420"/>
    </source>
</evidence>
<dbReference type="AlphaFoldDB" id="A0A1G2BGU2"/>
<evidence type="ECO:0000256" key="3">
    <source>
        <dbReference type="ARBA" id="ARBA00022801"/>
    </source>
</evidence>
<dbReference type="PROSITE" id="PS51462">
    <property type="entry name" value="NUDIX"/>
    <property type="match status" value="1"/>
</dbReference>
<comment type="caution">
    <text evidence="7">The sequence shown here is derived from an EMBL/GenBank/DDBJ whole genome shotgun (WGS) entry which is preliminary data.</text>
</comment>
<dbReference type="Gene3D" id="3.90.79.10">
    <property type="entry name" value="Nucleoside Triphosphate Pyrophosphohydrolase"/>
    <property type="match status" value="1"/>
</dbReference>
<dbReference type="InterPro" id="IPR015797">
    <property type="entry name" value="NUDIX_hydrolase-like_dom_sf"/>
</dbReference>
<organism evidence="7 8">
    <name type="scientific">Candidatus Kerfeldbacteria bacterium RIFOXYB2_FULL_38_14</name>
    <dbReference type="NCBI Taxonomy" id="1798547"/>
    <lineage>
        <taxon>Bacteria</taxon>
        <taxon>Candidatus Kerfeldiibacteriota</taxon>
    </lineage>
</organism>
<dbReference type="PANTHER" id="PTHR42904">
    <property type="entry name" value="NUDIX HYDROLASE, NUDC SUBFAMILY"/>
    <property type="match status" value="1"/>
</dbReference>
<keyword evidence="3 5" id="KW-0378">Hydrolase</keyword>
<dbReference type="SUPFAM" id="SSF55811">
    <property type="entry name" value="Nudix"/>
    <property type="match status" value="1"/>
</dbReference>
<proteinExistence type="inferred from homology"/>
<evidence type="ECO:0000256" key="4">
    <source>
        <dbReference type="ARBA" id="ARBA00022842"/>
    </source>
</evidence>
<evidence type="ECO:0000256" key="5">
    <source>
        <dbReference type="RuleBase" id="RU003476"/>
    </source>
</evidence>
<dbReference type="PANTHER" id="PTHR42904:SF12">
    <property type="entry name" value="ADP-RIBOSE PYROPHOSPHATASE-RELATED"/>
    <property type="match status" value="1"/>
</dbReference>
<dbReference type="InterPro" id="IPR020476">
    <property type="entry name" value="Nudix_hydrolase"/>
</dbReference>
<dbReference type="GO" id="GO:0019677">
    <property type="term" value="P:NAD+ catabolic process"/>
    <property type="evidence" value="ECO:0007669"/>
    <property type="project" value="TreeGrafter"/>
</dbReference>
<evidence type="ECO:0000313" key="7">
    <source>
        <dbReference type="EMBL" id="OGY88285.1"/>
    </source>
</evidence>
<keyword evidence="4" id="KW-0460">Magnesium</keyword>
<dbReference type="Proteomes" id="UP000176420">
    <property type="component" value="Unassembled WGS sequence"/>
</dbReference>
<accession>A0A1G2BGU2</accession>
<gene>
    <name evidence="7" type="ORF">A2319_03805</name>
</gene>
<comment type="similarity">
    <text evidence="5">Belongs to the Nudix hydrolase family.</text>
</comment>
<dbReference type="GO" id="GO:0005829">
    <property type="term" value="C:cytosol"/>
    <property type="evidence" value="ECO:0007669"/>
    <property type="project" value="TreeGrafter"/>
</dbReference>
<dbReference type="GO" id="GO:0046872">
    <property type="term" value="F:metal ion binding"/>
    <property type="evidence" value="ECO:0007669"/>
    <property type="project" value="UniProtKB-KW"/>
</dbReference>
<dbReference type="InterPro" id="IPR000086">
    <property type="entry name" value="NUDIX_hydrolase_dom"/>
</dbReference>
<evidence type="ECO:0000259" key="6">
    <source>
        <dbReference type="PROSITE" id="PS51462"/>
    </source>
</evidence>
<dbReference type="PROSITE" id="PS00893">
    <property type="entry name" value="NUDIX_BOX"/>
    <property type="match status" value="1"/>
</dbReference>
<evidence type="ECO:0000256" key="1">
    <source>
        <dbReference type="ARBA" id="ARBA00001946"/>
    </source>
</evidence>
<dbReference type="PRINTS" id="PR00502">
    <property type="entry name" value="NUDIXFAMILY"/>
</dbReference>
<dbReference type="InterPro" id="IPR020084">
    <property type="entry name" value="NUDIX_hydrolase_CS"/>
</dbReference>
<reference evidence="7 8" key="1">
    <citation type="journal article" date="2016" name="Nat. Commun.">
        <title>Thousands of microbial genomes shed light on interconnected biogeochemical processes in an aquifer system.</title>
        <authorList>
            <person name="Anantharaman K."/>
            <person name="Brown C.T."/>
            <person name="Hug L.A."/>
            <person name="Sharon I."/>
            <person name="Castelle C.J."/>
            <person name="Probst A.J."/>
            <person name="Thomas B.C."/>
            <person name="Singh A."/>
            <person name="Wilkins M.J."/>
            <person name="Karaoz U."/>
            <person name="Brodie E.L."/>
            <person name="Williams K.H."/>
            <person name="Hubbard S.S."/>
            <person name="Banfield J.F."/>
        </authorList>
    </citation>
    <scope>NUCLEOTIDE SEQUENCE [LARGE SCALE GENOMIC DNA]</scope>
</reference>
<dbReference type="Pfam" id="PF00293">
    <property type="entry name" value="NUDIX"/>
    <property type="match status" value="1"/>
</dbReference>
<dbReference type="EMBL" id="MHKI01000003">
    <property type="protein sequence ID" value="OGY88285.1"/>
    <property type="molecule type" value="Genomic_DNA"/>
</dbReference>
<evidence type="ECO:0000256" key="2">
    <source>
        <dbReference type="ARBA" id="ARBA00022723"/>
    </source>
</evidence>
<protein>
    <recommendedName>
        <fullName evidence="6">Nudix hydrolase domain-containing protein</fullName>
    </recommendedName>
</protein>
<dbReference type="CDD" id="cd04681">
    <property type="entry name" value="NUDIX_Hydrolase"/>
    <property type="match status" value="1"/>
</dbReference>
<dbReference type="InterPro" id="IPR050241">
    <property type="entry name" value="NAD-cap_RNA_hydrolase_NudC"/>
</dbReference>
<sequence>MERAEIFHYCPRCRIDKIQKNNDGSIHCLQCNLTLFFNAASPATAAIILNKEGKILLQKRGLNPGKGKWDLPGGFMLSGETAEEGVKREVKEEVGIEIYDLVYFSSAANIYAYQEIDYPTIDLCFIATTKEIPKPQDQEVWHAVFLAPEEVDLQKIAFPSVRLFLEKYLKQIKS</sequence>
<dbReference type="GO" id="GO:0035529">
    <property type="term" value="F:NADH pyrophosphatase activity"/>
    <property type="evidence" value="ECO:0007669"/>
    <property type="project" value="TreeGrafter"/>
</dbReference>
<feature type="domain" description="Nudix hydrolase" evidence="6">
    <location>
        <begin position="39"/>
        <end position="169"/>
    </location>
</feature>
<comment type="cofactor">
    <cofactor evidence="1">
        <name>Mg(2+)</name>
        <dbReference type="ChEBI" id="CHEBI:18420"/>
    </cofactor>
</comment>
<dbReference type="GO" id="GO:0006742">
    <property type="term" value="P:NADP+ catabolic process"/>
    <property type="evidence" value="ECO:0007669"/>
    <property type="project" value="TreeGrafter"/>
</dbReference>